<sequence>MSNEFLSKEMDIVNAIKTVYDPEIPVNIYDLGLIYEVDVKEDGKVRIVMTLTSPNCPVAESLPQEVHDVVADLEGVTSVDVSMTFDPPWDRDMLSDEALLELGLL</sequence>
<accession>A0A0E9LRZ4</accession>
<dbReference type="AlphaFoldDB" id="A0A0E9LRZ4"/>
<dbReference type="SUPFAM" id="SSF117916">
    <property type="entry name" value="Fe-S cluster assembly (FSCA) domain-like"/>
    <property type="match status" value="1"/>
</dbReference>
<dbReference type="OrthoDB" id="9805360at2"/>
<gene>
    <name evidence="2" type="ORF">JCM15548_70</name>
</gene>
<dbReference type="PANTHER" id="PTHR42831:SF1">
    <property type="entry name" value="FE-S PROTEIN MATURATION AUXILIARY FACTOR YITW"/>
    <property type="match status" value="1"/>
</dbReference>
<dbReference type="Pfam" id="PF01883">
    <property type="entry name" value="FeS_assembly_P"/>
    <property type="match status" value="1"/>
</dbReference>
<dbReference type="EMBL" id="BAZW01000001">
    <property type="protein sequence ID" value="GAO28014.1"/>
    <property type="molecule type" value="Genomic_DNA"/>
</dbReference>
<dbReference type="NCBIfam" id="TIGR02945">
    <property type="entry name" value="SUF_assoc"/>
    <property type="match status" value="1"/>
</dbReference>
<evidence type="ECO:0000313" key="3">
    <source>
        <dbReference type="Proteomes" id="UP000032900"/>
    </source>
</evidence>
<dbReference type="STRING" id="1236989.JCM15548_70"/>
<proteinExistence type="predicted"/>
<organism evidence="2 3">
    <name type="scientific">Geofilum rubicundum JCM 15548</name>
    <dbReference type="NCBI Taxonomy" id="1236989"/>
    <lineage>
        <taxon>Bacteria</taxon>
        <taxon>Pseudomonadati</taxon>
        <taxon>Bacteroidota</taxon>
        <taxon>Bacteroidia</taxon>
        <taxon>Marinilabiliales</taxon>
        <taxon>Marinilabiliaceae</taxon>
        <taxon>Geofilum</taxon>
    </lineage>
</organism>
<dbReference type="InterPro" id="IPR034904">
    <property type="entry name" value="FSCA_dom_sf"/>
</dbReference>
<dbReference type="InterPro" id="IPR014291">
    <property type="entry name" value="SUF_FeS_clus_asmbl-assoc"/>
</dbReference>
<name>A0A0E9LRZ4_9BACT</name>
<comment type="caution">
    <text evidence="2">The sequence shown here is derived from an EMBL/GenBank/DDBJ whole genome shotgun (WGS) entry which is preliminary data.</text>
</comment>
<evidence type="ECO:0000259" key="1">
    <source>
        <dbReference type="Pfam" id="PF01883"/>
    </source>
</evidence>
<keyword evidence="3" id="KW-1185">Reference proteome</keyword>
<reference evidence="2 3" key="1">
    <citation type="journal article" date="2015" name="Microbes Environ.">
        <title>Distribution and evolution of nitrogen fixation genes in the phylum bacteroidetes.</title>
        <authorList>
            <person name="Inoue J."/>
            <person name="Oshima K."/>
            <person name="Suda W."/>
            <person name="Sakamoto M."/>
            <person name="Iino T."/>
            <person name="Noda S."/>
            <person name="Hongoh Y."/>
            <person name="Hattori M."/>
            <person name="Ohkuma M."/>
        </authorList>
    </citation>
    <scope>NUCLEOTIDE SEQUENCE [LARGE SCALE GENOMIC DNA]</scope>
    <source>
        <strain evidence="2">JCM 15548</strain>
    </source>
</reference>
<dbReference type="Proteomes" id="UP000032900">
    <property type="component" value="Unassembled WGS sequence"/>
</dbReference>
<evidence type="ECO:0000313" key="2">
    <source>
        <dbReference type="EMBL" id="GAO28014.1"/>
    </source>
</evidence>
<feature type="domain" description="MIP18 family-like" evidence="1">
    <location>
        <begin position="11"/>
        <end position="81"/>
    </location>
</feature>
<protein>
    <submittedName>
        <fullName evidence="2">PaaD-like protein</fullName>
    </submittedName>
</protein>
<dbReference type="PANTHER" id="PTHR42831">
    <property type="entry name" value="FE-S PROTEIN MATURATION AUXILIARY FACTOR YITW"/>
    <property type="match status" value="1"/>
</dbReference>
<dbReference type="RefSeq" id="WP_062121934.1">
    <property type="nucleotide sequence ID" value="NZ_BAZW01000001.1"/>
</dbReference>
<dbReference type="Gene3D" id="3.30.300.130">
    <property type="entry name" value="Fe-S cluster assembly (FSCA)"/>
    <property type="match status" value="1"/>
</dbReference>
<dbReference type="InterPro" id="IPR002744">
    <property type="entry name" value="MIP18-like"/>
</dbReference>
<dbReference type="InterPro" id="IPR052339">
    <property type="entry name" value="Fe-S_Maturation_MIP18"/>
</dbReference>